<protein>
    <submittedName>
        <fullName evidence="2">DgyrCDS8350</fullName>
    </submittedName>
</protein>
<evidence type="ECO:0000313" key="2">
    <source>
        <dbReference type="EMBL" id="CAD5119755.1"/>
    </source>
</evidence>
<dbReference type="Proteomes" id="UP000549394">
    <property type="component" value="Unassembled WGS sequence"/>
</dbReference>
<gene>
    <name evidence="2" type="ORF">DGYR_LOCUS7947</name>
</gene>
<comment type="caution">
    <text evidence="2">The sequence shown here is derived from an EMBL/GenBank/DDBJ whole genome shotgun (WGS) entry which is preliminary data.</text>
</comment>
<feature type="compositionally biased region" description="Basic and acidic residues" evidence="1">
    <location>
        <begin position="1"/>
        <end position="28"/>
    </location>
</feature>
<dbReference type="Pfam" id="PF22586">
    <property type="entry name" value="ANCHR-like_BBOX"/>
    <property type="match status" value="1"/>
</dbReference>
<dbReference type="PANTHER" id="PTHR46603">
    <property type="entry name" value="ABSCISSION/NOCUT CHECKPOINT REGULATOR"/>
    <property type="match status" value="1"/>
</dbReference>
<feature type="region of interest" description="Disordered" evidence="1">
    <location>
        <begin position="83"/>
        <end position="133"/>
    </location>
</feature>
<keyword evidence="3" id="KW-1185">Reference proteome</keyword>
<reference evidence="2 3" key="1">
    <citation type="submission" date="2020-08" db="EMBL/GenBank/DDBJ databases">
        <authorList>
            <person name="Hejnol A."/>
        </authorList>
    </citation>
    <scope>NUCLEOTIDE SEQUENCE [LARGE SCALE GENOMIC DNA]</scope>
</reference>
<dbReference type="OrthoDB" id="5407799at2759"/>
<feature type="compositionally biased region" description="Polar residues" evidence="1">
    <location>
        <begin position="102"/>
        <end position="122"/>
    </location>
</feature>
<sequence>MKGLKGKDMEIAQRLKRLQEGDKGKSDTKTLPSADEIASRLAKNQGRSEENSNKPHVWKKDTRTQQEQVDALLDEINDEVELDARFLPPTDEIQKRLDSLKSEQTTTTHKESQIGTSESSNPEEPIKRHSGNDVEDLIKNVAFELQMDSTKSMDNLKKDKSLFQRLRQLIRRKSNTKSDNEARGNQLPKEGNVQPKLSTEEESPEDEERLEARKIVRQLLEEAKLEEMENLGFSGAQSNVPDELPYCCLCNEDAKYKCIDCEDDLFCSRCLKTVHNKEPDYKEHRSVDFRPPKRERK</sequence>
<feature type="region of interest" description="Disordered" evidence="1">
    <location>
        <begin position="1"/>
        <end position="66"/>
    </location>
</feature>
<proteinExistence type="predicted"/>
<dbReference type="SUPFAM" id="SSF57845">
    <property type="entry name" value="B-box zinc-binding domain"/>
    <property type="match status" value="1"/>
</dbReference>
<dbReference type="InterPro" id="IPR044553">
    <property type="entry name" value="Bbox1_ANCHR"/>
</dbReference>
<dbReference type="EMBL" id="CAJFCJ010000011">
    <property type="protein sequence ID" value="CAD5119755.1"/>
    <property type="molecule type" value="Genomic_DNA"/>
</dbReference>
<dbReference type="GO" id="GO:0005813">
    <property type="term" value="C:centrosome"/>
    <property type="evidence" value="ECO:0007669"/>
    <property type="project" value="TreeGrafter"/>
</dbReference>
<evidence type="ECO:0000313" key="3">
    <source>
        <dbReference type="Proteomes" id="UP000549394"/>
    </source>
</evidence>
<dbReference type="GO" id="GO:0030496">
    <property type="term" value="C:midbody"/>
    <property type="evidence" value="ECO:0007669"/>
    <property type="project" value="TreeGrafter"/>
</dbReference>
<accession>A0A7I8VVF9</accession>
<feature type="compositionally biased region" description="Basic and acidic residues" evidence="1">
    <location>
        <begin position="92"/>
        <end position="101"/>
    </location>
</feature>
<evidence type="ECO:0000256" key="1">
    <source>
        <dbReference type="SAM" id="MobiDB-lite"/>
    </source>
</evidence>
<name>A0A7I8VVF9_9ANNE</name>
<feature type="compositionally biased region" description="Basic and acidic residues" evidence="1">
    <location>
        <begin position="46"/>
        <end position="64"/>
    </location>
</feature>
<feature type="region of interest" description="Disordered" evidence="1">
    <location>
        <begin position="173"/>
        <end position="210"/>
    </location>
</feature>
<dbReference type="GO" id="GO:0032266">
    <property type="term" value="F:phosphatidylinositol-3-phosphate binding"/>
    <property type="evidence" value="ECO:0007669"/>
    <property type="project" value="TreeGrafter"/>
</dbReference>
<dbReference type="PANTHER" id="PTHR46603:SF1">
    <property type="entry name" value="ABSCISSION_NOCUT CHECKPOINT REGULATOR"/>
    <property type="match status" value="1"/>
</dbReference>
<dbReference type="GO" id="GO:0044878">
    <property type="term" value="P:mitotic cytokinesis checkpoint signaling"/>
    <property type="evidence" value="ECO:0007669"/>
    <property type="project" value="TreeGrafter"/>
</dbReference>
<feature type="compositionally biased region" description="Basic and acidic residues" evidence="1">
    <location>
        <begin position="124"/>
        <end position="133"/>
    </location>
</feature>
<dbReference type="AlphaFoldDB" id="A0A7I8VVF9"/>
<dbReference type="GO" id="GO:0009838">
    <property type="term" value="P:abscission"/>
    <property type="evidence" value="ECO:0007669"/>
    <property type="project" value="TreeGrafter"/>
</dbReference>
<dbReference type="GO" id="GO:0032154">
    <property type="term" value="C:cleavage furrow"/>
    <property type="evidence" value="ECO:0007669"/>
    <property type="project" value="TreeGrafter"/>
</dbReference>
<organism evidence="2 3">
    <name type="scientific">Dimorphilus gyrociliatus</name>
    <dbReference type="NCBI Taxonomy" id="2664684"/>
    <lineage>
        <taxon>Eukaryota</taxon>
        <taxon>Metazoa</taxon>
        <taxon>Spiralia</taxon>
        <taxon>Lophotrochozoa</taxon>
        <taxon>Annelida</taxon>
        <taxon>Polychaeta</taxon>
        <taxon>Polychaeta incertae sedis</taxon>
        <taxon>Dinophilidae</taxon>
        <taxon>Dimorphilus</taxon>
    </lineage>
</organism>
<feature type="compositionally biased region" description="Acidic residues" evidence="1">
    <location>
        <begin position="200"/>
        <end position="209"/>
    </location>
</feature>
<dbReference type="CDD" id="cd19817">
    <property type="entry name" value="Bbox1_ANCHR-like"/>
    <property type="match status" value="1"/>
</dbReference>